<feature type="region of interest" description="Disordered" evidence="1">
    <location>
        <begin position="1"/>
        <end position="20"/>
    </location>
</feature>
<proteinExistence type="predicted"/>
<dbReference type="Pfam" id="PF18758">
    <property type="entry name" value="KDZ"/>
    <property type="match status" value="1"/>
</dbReference>
<sequence length="373" mass="42089">MSSIIGGKRRRKGIVTNTQGPYGFSKHMTINQLAKEHSKMLAEHRRILQGLPSETHSAVNEIAREHGGRPEDEWSFDPTADAMDWVDDDDDGLSAEGGEYDDVMRVAHQHIIVSNVLGSSTSQDRRARLRAQYTNWSDQMPALTRAYLDWKHKKHPASRPEQEQDQDVECRELPECCEFNVVAIETYESTSRSVARFGGEWANVSLIRSGLLGTVPVHPTIAIGLSTVELYHDYVGGIRGSVNYRTAFQRQVSAALGRDSDNWQIQNSCPCCDYKLQNEPKLSPAKLMAMDGNNSAKRIRNAGREDERVFDSSYFLSREQVNKFKDEVKHKPPPHSKNNDNGNDSEDDAPWLPDSRPDGQPSHEDRDHSKCTE</sequence>
<dbReference type="Proteomes" id="UP000298061">
    <property type="component" value="Unassembled WGS sequence"/>
</dbReference>
<keyword evidence="3" id="KW-1185">Reference proteome</keyword>
<accession>A0A4Y9ZMG2</accession>
<feature type="compositionally biased region" description="Basic and acidic residues" evidence="1">
    <location>
        <begin position="355"/>
        <end position="373"/>
    </location>
</feature>
<dbReference type="PANTHER" id="PTHR33096">
    <property type="entry name" value="CXC2 DOMAIN-CONTAINING PROTEIN"/>
    <property type="match status" value="1"/>
</dbReference>
<dbReference type="AlphaFoldDB" id="A0A4Y9ZMG2"/>
<dbReference type="STRING" id="135208.A0A4Y9ZMG2"/>
<feature type="region of interest" description="Disordered" evidence="1">
    <location>
        <begin position="323"/>
        <end position="373"/>
    </location>
</feature>
<name>A0A4Y9ZMG2_9AGAM</name>
<evidence type="ECO:0000256" key="1">
    <source>
        <dbReference type="SAM" id="MobiDB-lite"/>
    </source>
</evidence>
<reference evidence="2 3" key="1">
    <citation type="submission" date="2019-02" db="EMBL/GenBank/DDBJ databases">
        <title>Genome sequencing of the rare red list fungi Hericium alpestre (H. flagellum).</title>
        <authorList>
            <person name="Buettner E."/>
            <person name="Kellner H."/>
        </authorList>
    </citation>
    <scope>NUCLEOTIDE SEQUENCE [LARGE SCALE GENOMIC DNA]</scope>
    <source>
        <strain evidence="2 3">DSM 108284</strain>
    </source>
</reference>
<dbReference type="PANTHER" id="PTHR33096:SF1">
    <property type="entry name" value="CXC1-LIKE CYSTEINE CLUSTER ASSOCIATED WITH KDZ TRANSPOSASES DOMAIN-CONTAINING PROTEIN"/>
    <property type="match status" value="1"/>
</dbReference>
<dbReference type="EMBL" id="SFCI01001571">
    <property type="protein sequence ID" value="TFY75440.1"/>
    <property type="molecule type" value="Genomic_DNA"/>
</dbReference>
<organism evidence="2 3">
    <name type="scientific">Hericium alpestre</name>
    <dbReference type="NCBI Taxonomy" id="135208"/>
    <lineage>
        <taxon>Eukaryota</taxon>
        <taxon>Fungi</taxon>
        <taxon>Dikarya</taxon>
        <taxon>Basidiomycota</taxon>
        <taxon>Agaricomycotina</taxon>
        <taxon>Agaricomycetes</taxon>
        <taxon>Russulales</taxon>
        <taxon>Hericiaceae</taxon>
        <taxon>Hericium</taxon>
    </lineage>
</organism>
<comment type="caution">
    <text evidence="2">The sequence shown here is derived from an EMBL/GenBank/DDBJ whole genome shotgun (WGS) entry which is preliminary data.</text>
</comment>
<dbReference type="OrthoDB" id="3251205at2759"/>
<evidence type="ECO:0000313" key="2">
    <source>
        <dbReference type="EMBL" id="TFY75440.1"/>
    </source>
</evidence>
<gene>
    <name evidence="2" type="ORF">EWM64_g8573</name>
</gene>
<dbReference type="InterPro" id="IPR040521">
    <property type="entry name" value="KDZ"/>
</dbReference>
<evidence type="ECO:0008006" key="4">
    <source>
        <dbReference type="Google" id="ProtNLM"/>
    </source>
</evidence>
<evidence type="ECO:0000313" key="3">
    <source>
        <dbReference type="Proteomes" id="UP000298061"/>
    </source>
</evidence>
<protein>
    <recommendedName>
        <fullName evidence="4">CxC1-like cysteine cluster associated with KDZ transposases domain-containing protein</fullName>
    </recommendedName>
</protein>